<dbReference type="PANTHER" id="PTHR33067:SF9">
    <property type="entry name" value="RNA-DIRECTED DNA POLYMERASE"/>
    <property type="match status" value="1"/>
</dbReference>
<dbReference type="CDD" id="cd00303">
    <property type="entry name" value="retropepsin_like"/>
    <property type="match status" value="1"/>
</dbReference>
<reference evidence="1" key="1">
    <citation type="journal article" date="2019" name="Sci. Rep.">
        <title>Draft genome of Tanacetum cinerariifolium, the natural source of mosquito coil.</title>
        <authorList>
            <person name="Yamashiro T."/>
            <person name="Shiraishi A."/>
            <person name="Satake H."/>
            <person name="Nakayama K."/>
        </authorList>
    </citation>
    <scope>NUCLEOTIDE SEQUENCE</scope>
</reference>
<protein>
    <recommendedName>
        <fullName evidence="2">MAK10-like protein</fullName>
    </recommendedName>
</protein>
<evidence type="ECO:0000313" key="1">
    <source>
        <dbReference type="EMBL" id="GEU82608.1"/>
    </source>
</evidence>
<accession>A0A6L2N8U2</accession>
<comment type="caution">
    <text evidence="1">The sequence shown here is derived from an EMBL/GenBank/DDBJ whole genome shotgun (WGS) entry which is preliminary data.</text>
</comment>
<evidence type="ECO:0008006" key="2">
    <source>
        <dbReference type="Google" id="ProtNLM"/>
    </source>
</evidence>
<name>A0A6L2N8U2_TANCI</name>
<gene>
    <name evidence="1" type="ORF">Tci_054586</name>
</gene>
<dbReference type="EMBL" id="BKCJ010008513">
    <property type="protein sequence ID" value="GEU82608.1"/>
    <property type="molecule type" value="Genomic_DNA"/>
</dbReference>
<proteinExistence type="predicted"/>
<dbReference type="AlphaFoldDB" id="A0A6L2N8U2"/>
<dbReference type="InterPro" id="IPR021109">
    <property type="entry name" value="Peptidase_aspartic_dom_sf"/>
</dbReference>
<dbReference type="PANTHER" id="PTHR33067">
    <property type="entry name" value="RNA-DIRECTED DNA POLYMERASE-RELATED"/>
    <property type="match status" value="1"/>
</dbReference>
<sequence length="422" mass="47780">MGDANPSRTLRDYSKPSHEDYKNTIELPIGNNVVPLRFDTIRLVQNGCSFYGLRSKDLNQHLKDFLKLVDSLDLDNENKERTIKSNARSSSCSDATCSSERNHFFIRNLQWSPQYCMENPKQAFVEYASSHTNKAGVLDKYVKSLELGKNGLAFVQGEVSVKIEDPGLFTLPCRLGDSKPFDTLAYLGSCVNIIPLYLFKTLNIILLEETDHIFGLAGRTKSYPVGIIKDVEVCIGKLKLLNDFYIIDMKKDPKTPLLVGRGFLATANVVIDCRKAKIAVGEGITRSVFGVKGVDLGEDEAPYWTTLGKKLYFIRRSLKVLRKFHWMIHRGRFNQLLHVSSPLMSKPRGRKAHLLKDKQISSVGVFDEVSFYTLFRGIKRCHRNLYGDGVRNLATASGRGQLKEDLESSTWRRRHDFKATSS</sequence>
<organism evidence="1">
    <name type="scientific">Tanacetum cinerariifolium</name>
    <name type="common">Dalmatian daisy</name>
    <name type="synonym">Chrysanthemum cinerariifolium</name>
    <dbReference type="NCBI Taxonomy" id="118510"/>
    <lineage>
        <taxon>Eukaryota</taxon>
        <taxon>Viridiplantae</taxon>
        <taxon>Streptophyta</taxon>
        <taxon>Embryophyta</taxon>
        <taxon>Tracheophyta</taxon>
        <taxon>Spermatophyta</taxon>
        <taxon>Magnoliopsida</taxon>
        <taxon>eudicotyledons</taxon>
        <taxon>Gunneridae</taxon>
        <taxon>Pentapetalae</taxon>
        <taxon>asterids</taxon>
        <taxon>campanulids</taxon>
        <taxon>Asterales</taxon>
        <taxon>Asteraceae</taxon>
        <taxon>Asteroideae</taxon>
        <taxon>Anthemideae</taxon>
        <taxon>Anthemidinae</taxon>
        <taxon>Tanacetum</taxon>
    </lineage>
</organism>
<dbReference type="Gene3D" id="2.40.70.10">
    <property type="entry name" value="Acid Proteases"/>
    <property type="match status" value="1"/>
</dbReference>